<dbReference type="STRING" id="1890364.A0A2P6NL82"/>
<dbReference type="GO" id="GO:0005507">
    <property type="term" value="F:copper ion binding"/>
    <property type="evidence" value="ECO:0007669"/>
    <property type="project" value="InterPro"/>
</dbReference>
<dbReference type="InterPro" id="IPR018152">
    <property type="entry name" value="SOD_Cu/Zn_BS"/>
</dbReference>
<dbReference type="InParanoid" id="A0A2P6NL82"/>
<organism evidence="2 3">
    <name type="scientific">Planoprotostelium fungivorum</name>
    <dbReference type="NCBI Taxonomy" id="1890364"/>
    <lineage>
        <taxon>Eukaryota</taxon>
        <taxon>Amoebozoa</taxon>
        <taxon>Evosea</taxon>
        <taxon>Variosea</taxon>
        <taxon>Cavosteliida</taxon>
        <taxon>Cavosteliaceae</taxon>
        <taxon>Planoprotostelium</taxon>
    </lineage>
</organism>
<accession>A0A2P6NL82</accession>
<dbReference type="OrthoDB" id="2015551at2759"/>
<dbReference type="SUPFAM" id="SSF49329">
    <property type="entry name" value="Cu,Zn superoxide dismutase-like"/>
    <property type="match status" value="2"/>
</dbReference>
<proteinExistence type="predicted"/>
<feature type="non-terminal residue" evidence="2">
    <location>
        <position position="435"/>
    </location>
</feature>
<name>A0A2P6NL82_9EUKA</name>
<dbReference type="AlphaFoldDB" id="A0A2P6NL82"/>
<sequence>MPSSAFFRSSEEASGTCYSPIIVVSAQERLWINTRAILFFWLALGGRSDCEVHVSIFALRNTRETRRDYTTGYTTIFKDDAKVDRVVAVAYLYPTQAGQSPALSGTVLFTRYNDTFVNVSISVTGIASNVGQSHGIHVHQYGDLTDLANGASLGSHYNPLNQPHGCPYNQSRHLGDMGNWDVDASGNINQFKLSGTNSIVGLGVVMHSGVDDCAVTTSAGSRVAVGVVGVANVANNTAAANSGESSFDSSKLMHAALTSLNATCSLIPTNLASTVTGGYAFFSQNGNSITVAARYDGINTTHANHVHTFGDLRDRTGTGAGGHFNPTNSNHSIPPLTPRHAGDLGNVFYTSNNTGYYYIALNDGLLSLSGVNSILGRALILHQNADNCGQPTGTAGSRYAYCVIGLASPTTVPVPPSGLDYSTIGTQDTSACPAA</sequence>
<feature type="domain" description="Superoxide dismutase copper/zinc binding" evidence="1">
    <location>
        <begin position="104"/>
        <end position="228"/>
    </location>
</feature>
<protein>
    <submittedName>
        <fullName evidence="2">Copper/zinc superoxide dismutase-like</fullName>
    </submittedName>
</protein>
<dbReference type="PANTHER" id="PTHR10003">
    <property type="entry name" value="SUPEROXIDE DISMUTASE CU-ZN -RELATED"/>
    <property type="match status" value="1"/>
</dbReference>
<feature type="domain" description="Superoxide dismutase copper/zinc binding" evidence="1">
    <location>
        <begin position="278"/>
        <end position="404"/>
    </location>
</feature>
<dbReference type="GO" id="GO:0006801">
    <property type="term" value="P:superoxide metabolic process"/>
    <property type="evidence" value="ECO:0007669"/>
    <property type="project" value="InterPro"/>
</dbReference>
<dbReference type="Proteomes" id="UP000241769">
    <property type="component" value="Unassembled WGS sequence"/>
</dbReference>
<evidence type="ECO:0000313" key="3">
    <source>
        <dbReference type="Proteomes" id="UP000241769"/>
    </source>
</evidence>
<keyword evidence="3" id="KW-1185">Reference proteome</keyword>
<dbReference type="Gene3D" id="2.60.40.200">
    <property type="entry name" value="Superoxide dismutase, copper/zinc binding domain"/>
    <property type="match status" value="2"/>
</dbReference>
<dbReference type="InterPro" id="IPR036423">
    <property type="entry name" value="SOD-like_Cu/Zn_dom_sf"/>
</dbReference>
<dbReference type="Pfam" id="PF00080">
    <property type="entry name" value="Sod_Cu"/>
    <property type="match status" value="2"/>
</dbReference>
<comment type="caution">
    <text evidence="2">The sequence shown here is derived from an EMBL/GenBank/DDBJ whole genome shotgun (WGS) entry which is preliminary data.</text>
</comment>
<evidence type="ECO:0000313" key="2">
    <source>
        <dbReference type="EMBL" id="PRP84720.1"/>
    </source>
</evidence>
<dbReference type="InterPro" id="IPR024134">
    <property type="entry name" value="SOD_Cu/Zn_/chaperone"/>
</dbReference>
<dbReference type="InterPro" id="IPR001424">
    <property type="entry name" value="SOD_Cu_Zn_dom"/>
</dbReference>
<dbReference type="EMBL" id="MDYQ01000057">
    <property type="protein sequence ID" value="PRP84720.1"/>
    <property type="molecule type" value="Genomic_DNA"/>
</dbReference>
<evidence type="ECO:0000259" key="1">
    <source>
        <dbReference type="Pfam" id="PF00080"/>
    </source>
</evidence>
<dbReference type="PROSITE" id="PS00087">
    <property type="entry name" value="SOD_CU_ZN_1"/>
    <property type="match status" value="1"/>
</dbReference>
<gene>
    <name evidence="2" type="ORF">PROFUN_07822</name>
</gene>
<reference evidence="2 3" key="1">
    <citation type="journal article" date="2018" name="Genome Biol. Evol.">
        <title>Multiple Roots of Fruiting Body Formation in Amoebozoa.</title>
        <authorList>
            <person name="Hillmann F."/>
            <person name="Forbes G."/>
            <person name="Novohradska S."/>
            <person name="Ferling I."/>
            <person name="Riege K."/>
            <person name="Groth M."/>
            <person name="Westermann M."/>
            <person name="Marz M."/>
            <person name="Spaller T."/>
            <person name="Winckler T."/>
            <person name="Schaap P."/>
            <person name="Glockner G."/>
        </authorList>
    </citation>
    <scope>NUCLEOTIDE SEQUENCE [LARGE SCALE GENOMIC DNA]</scope>
    <source>
        <strain evidence="2 3">Jena</strain>
    </source>
</reference>